<accession>A0A7Y9J618</accession>
<dbReference type="Proteomes" id="UP000535890">
    <property type="component" value="Unassembled WGS sequence"/>
</dbReference>
<dbReference type="AlphaFoldDB" id="A0A7Y9J618"/>
<organism evidence="1 2">
    <name type="scientific">Actinomycetospora corticicola</name>
    <dbReference type="NCBI Taxonomy" id="663602"/>
    <lineage>
        <taxon>Bacteria</taxon>
        <taxon>Bacillati</taxon>
        <taxon>Actinomycetota</taxon>
        <taxon>Actinomycetes</taxon>
        <taxon>Pseudonocardiales</taxon>
        <taxon>Pseudonocardiaceae</taxon>
        <taxon>Actinomycetospora</taxon>
    </lineage>
</organism>
<evidence type="ECO:0000313" key="1">
    <source>
        <dbReference type="EMBL" id="NYD36787.1"/>
    </source>
</evidence>
<dbReference type="RefSeq" id="WP_179794413.1">
    <property type="nucleotide sequence ID" value="NZ_BAABHP010000021.1"/>
</dbReference>
<comment type="caution">
    <text evidence="1">The sequence shown here is derived from an EMBL/GenBank/DDBJ whole genome shotgun (WGS) entry which is preliminary data.</text>
</comment>
<sequence>MTTYLRGRQELAAQAADEADALRFTIRHPEQRGAWDRACGLIHRDPQLAATTLLALAAMVPADADTAELLARIDELHAPAPRRG</sequence>
<evidence type="ECO:0000313" key="2">
    <source>
        <dbReference type="Proteomes" id="UP000535890"/>
    </source>
</evidence>
<name>A0A7Y9J618_9PSEU</name>
<dbReference type="EMBL" id="JACCBN010000001">
    <property type="protein sequence ID" value="NYD36787.1"/>
    <property type="molecule type" value="Genomic_DNA"/>
</dbReference>
<reference evidence="1 2" key="1">
    <citation type="submission" date="2020-07" db="EMBL/GenBank/DDBJ databases">
        <title>Sequencing the genomes of 1000 actinobacteria strains.</title>
        <authorList>
            <person name="Klenk H.-P."/>
        </authorList>
    </citation>
    <scope>NUCLEOTIDE SEQUENCE [LARGE SCALE GENOMIC DNA]</scope>
    <source>
        <strain evidence="1 2">DSM 45772</strain>
    </source>
</reference>
<gene>
    <name evidence="1" type="ORF">BJ983_002889</name>
</gene>
<keyword evidence="2" id="KW-1185">Reference proteome</keyword>
<proteinExistence type="predicted"/>
<protein>
    <submittedName>
        <fullName evidence="1">Uncharacterized protein</fullName>
    </submittedName>
</protein>